<dbReference type="InterPro" id="IPR012338">
    <property type="entry name" value="Beta-lactam/transpept-like"/>
</dbReference>
<dbReference type="PANTHER" id="PTHR46825:SF9">
    <property type="entry name" value="BETA-LACTAMASE-RELATED DOMAIN-CONTAINING PROTEIN"/>
    <property type="match status" value="1"/>
</dbReference>
<keyword evidence="2" id="KW-0378">Hydrolase</keyword>
<dbReference type="InterPro" id="IPR001466">
    <property type="entry name" value="Beta-lactam-related"/>
</dbReference>
<organism evidence="2 3">
    <name type="scientific">Ulvibacterium marinum</name>
    <dbReference type="NCBI Taxonomy" id="2419782"/>
    <lineage>
        <taxon>Bacteria</taxon>
        <taxon>Pseudomonadati</taxon>
        <taxon>Bacteroidota</taxon>
        <taxon>Flavobacteriia</taxon>
        <taxon>Flavobacteriales</taxon>
        <taxon>Flavobacteriaceae</taxon>
        <taxon>Ulvibacterium</taxon>
    </lineage>
</organism>
<dbReference type="SUPFAM" id="SSF56601">
    <property type="entry name" value="beta-lactamase/transpeptidase-like"/>
    <property type="match status" value="1"/>
</dbReference>
<evidence type="ECO:0000313" key="2">
    <source>
        <dbReference type="EMBL" id="RKN79403.1"/>
    </source>
</evidence>
<proteinExistence type="predicted"/>
<name>A0A3B0C130_9FLAO</name>
<dbReference type="RefSeq" id="WP_120712217.1">
    <property type="nucleotide sequence ID" value="NZ_RBCJ01000003.1"/>
</dbReference>
<gene>
    <name evidence="2" type="ORF">D7Z94_13900</name>
</gene>
<dbReference type="GO" id="GO:0016787">
    <property type="term" value="F:hydrolase activity"/>
    <property type="evidence" value="ECO:0007669"/>
    <property type="project" value="UniProtKB-KW"/>
</dbReference>
<dbReference type="PANTHER" id="PTHR46825">
    <property type="entry name" value="D-ALANYL-D-ALANINE-CARBOXYPEPTIDASE/ENDOPEPTIDASE AMPH"/>
    <property type="match status" value="1"/>
</dbReference>
<comment type="caution">
    <text evidence="2">The sequence shown here is derived from an EMBL/GenBank/DDBJ whole genome shotgun (WGS) entry which is preliminary data.</text>
</comment>
<dbReference type="Gene3D" id="3.40.710.10">
    <property type="entry name" value="DD-peptidase/beta-lactamase superfamily"/>
    <property type="match status" value="1"/>
</dbReference>
<reference evidence="2 3" key="1">
    <citation type="submission" date="2018-10" db="EMBL/GenBank/DDBJ databases">
        <title>Ulvibacterium marinum gen. nov., sp. nov., a novel marine bacterium of the family Flavobacteriaceae, isolated from a culture of the green alga Ulva prolifera.</title>
        <authorList>
            <person name="Zhang Z."/>
        </authorList>
    </citation>
    <scope>NUCLEOTIDE SEQUENCE [LARGE SCALE GENOMIC DNA]</scope>
    <source>
        <strain evidence="2 3">CCMM003</strain>
    </source>
</reference>
<keyword evidence="3" id="KW-1185">Reference proteome</keyword>
<dbReference type="EMBL" id="RBCJ01000003">
    <property type="protein sequence ID" value="RKN79403.1"/>
    <property type="molecule type" value="Genomic_DNA"/>
</dbReference>
<protein>
    <submittedName>
        <fullName evidence="2">Class A beta-lactamase-related serine hydrolase</fullName>
    </submittedName>
</protein>
<feature type="domain" description="Beta-lactamase-related" evidence="1">
    <location>
        <begin position="50"/>
        <end position="357"/>
    </location>
</feature>
<sequence length="367" mass="41388">MILTITKTLSWITTFLFLWASNPNIEDHTPQPNLFHSNKNLEKYLQSLEQKGFSGTILVAQKGGIIAHLAYGMRNKSEGLKNQKSTIFDIGSVTKQFTAAAILKLEMQGKLSVDDPISKYFVGIPRDKNEVTIHQLLTHTSGLVASVGNDYEEISEKDFLNRVFTLELKSPVDQKFRYSNVGYSLLSIIIEKVSGMGYEAYLNEALFNPAGMQNTGYMLPSWDSNSIAKGYSKKKEHKKPNEEHWDEDGPFLNLKGNGGILSNTEDLFKWHTALLSNTILDEKAKEKYFYPHTPEDASGESFYTYGWVSMPFGPNKTAIWHNGGNGIFFADFWRFIQEDVAIIVLSNKYRGGKDDIIAEKISAIILQ</sequence>
<dbReference type="AlphaFoldDB" id="A0A3B0C130"/>
<dbReference type="InterPro" id="IPR050491">
    <property type="entry name" value="AmpC-like"/>
</dbReference>
<dbReference type="OrthoDB" id="9793489at2"/>
<evidence type="ECO:0000259" key="1">
    <source>
        <dbReference type="Pfam" id="PF00144"/>
    </source>
</evidence>
<dbReference type="Proteomes" id="UP000276603">
    <property type="component" value="Unassembled WGS sequence"/>
</dbReference>
<accession>A0A3B0C130</accession>
<dbReference type="Pfam" id="PF00144">
    <property type="entry name" value="Beta-lactamase"/>
    <property type="match status" value="1"/>
</dbReference>
<evidence type="ECO:0000313" key="3">
    <source>
        <dbReference type="Proteomes" id="UP000276603"/>
    </source>
</evidence>